<feature type="region of interest" description="Disordered" evidence="1">
    <location>
        <begin position="334"/>
        <end position="362"/>
    </location>
</feature>
<dbReference type="Proteomes" id="UP000308768">
    <property type="component" value="Unassembled WGS sequence"/>
</dbReference>
<proteinExistence type="predicted"/>
<feature type="compositionally biased region" description="Basic residues" evidence="1">
    <location>
        <begin position="411"/>
        <end position="420"/>
    </location>
</feature>
<evidence type="ECO:0000256" key="1">
    <source>
        <dbReference type="SAM" id="MobiDB-lite"/>
    </source>
</evidence>
<dbReference type="EMBL" id="NAJN01001618">
    <property type="protein sequence ID" value="TKA62120.1"/>
    <property type="molecule type" value="Genomic_DNA"/>
</dbReference>
<feature type="region of interest" description="Disordered" evidence="1">
    <location>
        <begin position="1"/>
        <end position="48"/>
    </location>
</feature>
<feature type="compositionally biased region" description="Basic and acidic residues" evidence="1">
    <location>
        <begin position="377"/>
        <end position="388"/>
    </location>
</feature>
<evidence type="ECO:0000313" key="2">
    <source>
        <dbReference type="EMBL" id="TKA62120.1"/>
    </source>
</evidence>
<gene>
    <name evidence="2" type="ORF">B0A49_13504</name>
</gene>
<comment type="caution">
    <text evidence="2">The sequence shown here is derived from an EMBL/GenBank/DDBJ whole genome shotgun (WGS) entry which is preliminary data.</text>
</comment>
<organism evidence="2 3">
    <name type="scientific">Cryomyces minteri</name>
    <dbReference type="NCBI Taxonomy" id="331657"/>
    <lineage>
        <taxon>Eukaryota</taxon>
        <taxon>Fungi</taxon>
        <taxon>Dikarya</taxon>
        <taxon>Ascomycota</taxon>
        <taxon>Pezizomycotina</taxon>
        <taxon>Dothideomycetes</taxon>
        <taxon>Dothideomycetes incertae sedis</taxon>
        <taxon>Cryomyces</taxon>
    </lineage>
</organism>
<protein>
    <submittedName>
        <fullName evidence="2">Uncharacterized protein</fullName>
    </submittedName>
</protein>
<evidence type="ECO:0000313" key="3">
    <source>
        <dbReference type="Proteomes" id="UP000308768"/>
    </source>
</evidence>
<keyword evidence="3" id="KW-1185">Reference proteome</keyword>
<dbReference type="OrthoDB" id="3485856at2759"/>
<name>A0A4U0WGS6_9PEZI</name>
<feature type="compositionally biased region" description="Basic and acidic residues" evidence="1">
    <location>
        <begin position="172"/>
        <end position="183"/>
    </location>
</feature>
<accession>A0A4U0WGS6</accession>
<feature type="region of interest" description="Disordered" evidence="1">
    <location>
        <begin position="377"/>
        <end position="426"/>
    </location>
</feature>
<feature type="region of interest" description="Disordered" evidence="1">
    <location>
        <begin position="167"/>
        <end position="189"/>
    </location>
</feature>
<sequence length="426" mass="48065">MSPSISTAVKEPIAEAGTSSPTDSGVGARLPPSPPLSSSRVSITSKEPPEAVSKLLQLFRSLKDGTWTEQPPWDKRALLREEYTELWERLDEDEDLRAWVEHKLRYDYDHDTQHFIIRMPTRLHDTFIVHVVARLRAQLTTLASSNAEVRETIGRISEGLQWTVPLGSMADSRPEHEGGERHNSTPRSPDYVFGYRRGRWPPLALEISYSQKRKGLEDLAYSYIRGSGGNIKTVVGLDIEYTPPGKASKTKKATLSVWRYGLVRNDDGEEVADCVQDIENEAFRSDDGDPLQGSLALTLADFLPPRILETIPTPANRHLPITIPFDRLSSDLEEAEEEMASMRNRSGLSITPPKQWADRKRSLDEELDSYRERKYRAVEEAEECKASQEDSDYSPPGHGAQEPVEASKRFAIPRRSTRRSRALEEG</sequence>
<reference evidence="2 3" key="1">
    <citation type="submission" date="2017-03" db="EMBL/GenBank/DDBJ databases">
        <title>Genomes of endolithic fungi from Antarctica.</title>
        <authorList>
            <person name="Coleine C."/>
            <person name="Masonjones S."/>
            <person name="Stajich J.E."/>
        </authorList>
    </citation>
    <scope>NUCLEOTIDE SEQUENCE [LARGE SCALE GENOMIC DNA]</scope>
    <source>
        <strain evidence="2 3">CCFEE 5187</strain>
    </source>
</reference>
<dbReference type="AlphaFoldDB" id="A0A4U0WGS6"/>